<dbReference type="RefSeq" id="WP_183628352.1">
    <property type="nucleotide sequence ID" value="NZ_JACIDX010000020.1"/>
</dbReference>
<dbReference type="EMBL" id="JACIDX010000020">
    <property type="protein sequence ID" value="MBB3957248.1"/>
    <property type="molecule type" value="Genomic_DNA"/>
</dbReference>
<protein>
    <submittedName>
        <fullName evidence="1">Uncharacterized protein</fullName>
    </submittedName>
</protein>
<name>A0A7W6CMQ5_9SPHN</name>
<dbReference type="Proteomes" id="UP000548867">
    <property type="component" value="Unassembled WGS sequence"/>
</dbReference>
<evidence type="ECO:0000313" key="2">
    <source>
        <dbReference type="Proteomes" id="UP000548867"/>
    </source>
</evidence>
<organism evidence="1 2">
    <name type="scientific">Novosphingobium sediminicola</name>
    <dbReference type="NCBI Taxonomy" id="563162"/>
    <lineage>
        <taxon>Bacteria</taxon>
        <taxon>Pseudomonadati</taxon>
        <taxon>Pseudomonadota</taxon>
        <taxon>Alphaproteobacteria</taxon>
        <taxon>Sphingomonadales</taxon>
        <taxon>Sphingomonadaceae</taxon>
        <taxon>Novosphingobium</taxon>
    </lineage>
</organism>
<gene>
    <name evidence="1" type="ORF">GGR38_004222</name>
</gene>
<dbReference type="AlphaFoldDB" id="A0A7W6CMQ5"/>
<evidence type="ECO:0000313" key="1">
    <source>
        <dbReference type="EMBL" id="MBB3957248.1"/>
    </source>
</evidence>
<keyword evidence="2" id="KW-1185">Reference proteome</keyword>
<proteinExistence type="predicted"/>
<sequence>MALFQLTKQQSPGAPIETIQFDAADEETALIIARRYVSSVPAYLWSEGRRICRLLGNSSSGSQIVKRVTREVMAKTRA</sequence>
<comment type="caution">
    <text evidence="1">The sequence shown here is derived from an EMBL/GenBank/DDBJ whole genome shotgun (WGS) entry which is preliminary data.</text>
</comment>
<accession>A0A7W6CMQ5</accession>
<reference evidence="1 2" key="1">
    <citation type="submission" date="2020-08" db="EMBL/GenBank/DDBJ databases">
        <title>Genomic Encyclopedia of Type Strains, Phase IV (KMG-IV): sequencing the most valuable type-strain genomes for metagenomic binning, comparative biology and taxonomic classification.</title>
        <authorList>
            <person name="Goeker M."/>
        </authorList>
    </citation>
    <scope>NUCLEOTIDE SEQUENCE [LARGE SCALE GENOMIC DNA]</scope>
    <source>
        <strain evidence="1 2">DSM 27057</strain>
    </source>
</reference>